<dbReference type="InterPro" id="IPR014043">
    <property type="entry name" value="Acyl_transferase_dom"/>
</dbReference>
<evidence type="ECO:0000256" key="2">
    <source>
        <dbReference type="ARBA" id="ARBA00023315"/>
    </source>
</evidence>
<dbReference type="PANTHER" id="PTHR42681:SF1">
    <property type="entry name" value="MALONYL-COA-ACYL CARRIER PROTEIN TRANSACYLASE, MITOCHONDRIAL"/>
    <property type="match status" value="1"/>
</dbReference>
<dbReference type="NCBIfam" id="TIGR00128">
    <property type="entry name" value="fabD"/>
    <property type="match status" value="1"/>
</dbReference>
<keyword evidence="7" id="KW-1185">Reference proteome</keyword>
<dbReference type="InterPro" id="IPR024925">
    <property type="entry name" value="Malonyl_CoA-ACP_transAc"/>
</dbReference>
<dbReference type="InterPro" id="IPR050858">
    <property type="entry name" value="Mal-CoA-ACP_Trans/PKS_FabD"/>
</dbReference>
<evidence type="ECO:0000259" key="5">
    <source>
        <dbReference type="SMART" id="SM00827"/>
    </source>
</evidence>
<reference evidence="6" key="1">
    <citation type="submission" date="2022-06" db="EMBL/GenBank/DDBJ databases">
        <title>Genome sequence of Phormidium yuhuli AB48 isolated from an industrial photobioreactor environment.</title>
        <authorList>
            <person name="Qiu Y."/>
            <person name="Noonan A.J.C."/>
            <person name="Dofher K."/>
            <person name="Koch M."/>
            <person name="Kieft B."/>
            <person name="Lin X."/>
            <person name="Ziels R.M."/>
            <person name="Hallam S.J."/>
        </authorList>
    </citation>
    <scope>NUCLEOTIDE SEQUENCE</scope>
    <source>
        <strain evidence="6">AB48</strain>
    </source>
</reference>
<dbReference type="PIRSF" id="PIRSF000446">
    <property type="entry name" value="Mct"/>
    <property type="match status" value="1"/>
</dbReference>
<protein>
    <recommendedName>
        <fullName evidence="4">Malonyl CoA-acyl carrier protein transacylase</fullName>
        <ecNumber evidence="4">2.3.1.39</ecNumber>
    </recommendedName>
</protein>
<evidence type="ECO:0000313" key="6">
    <source>
        <dbReference type="EMBL" id="USR93069.1"/>
    </source>
</evidence>
<dbReference type="Proteomes" id="UP001056708">
    <property type="component" value="Chromosome"/>
</dbReference>
<dbReference type="EC" id="2.3.1.39" evidence="4"/>
<dbReference type="RefSeq" id="WP_252665245.1">
    <property type="nucleotide sequence ID" value="NZ_CP098611.1"/>
</dbReference>
<evidence type="ECO:0000256" key="1">
    <source>
        <dbReference type="ARBA" id="ARBA00022679"/>
    </source>
</evidence>
<evidence type="ECO:0000256" key="3">
    <source>
        <dbReference type="ARBA" id="ARBA00048462"/>
    </source>
</evidence>
<dbReference type="InterPro" id="IPR016035">
    <property type="entry name" value="Acyl_Trfase/lysoPLipase"/>
</dbReference>
<dbReference type="SMART" id="SM00827">
    <property type="entry name" value="PKS_AT"/>
    <property type="match status" value="1"/>
</dbReference>
<dbReference type="InterPro" id="IPR004410">
    <property type="entry name" value="Malonyl_CoA-ACP_transAc_FabD"/>
</dbReference>
<dbReference type="Gene3D" id="3.40.366.10">
    <property type="entry name" value="Malonyl-Coenzyme A Acyl Carrier Protein, domain 2"/>
    <property type="match status" value="1"/>
</dbReference>
<accession>A0ABY5AXV3</accession>
<keyword evidence="1 4" id="KW-0808">Transferase</keyword>
<organism evidence="6 7">
    <name type="scientific">Phormidium yuhuli AB48</name>
    <dbReference type="NCBI Taxonomy" id="2940671"/>
    <lineage>
        <taxon>Bacteria</taxon>
        <taxon>Bacillati</taxon>
        <taxon>Cyanobacteriota</taxon>
        <taxon>Cyanophyceae</taxon>
        <taxon>Oscillatoriophycideae</taxon>
        <taxon>Oscillatoriales</taxon>
        <taxon>Oscillatoriaceae</taxon>
        <taxon>Phormidium</taxon>
        <taxon>Phormidium yuhuli</taxon>
    </lineage>
</organism>
<evidence type="ECO:0000313" key="7">
    <source>
        <dbReference type="Proteomes" id="UP001056708"/>
    </source>
</evidence>
<dbReference type="EMBL" id="CP098611">
    <property type="protein sequence ID" value="USR93069.1"/>
    <property type="molecule type" value="Genomic_DNA"/>
</dbReference>
<dbReference type="InterPro" id="IPR001227">
    <property type="entry name" value="Ac_transferase_dom_sf"/>
</dbReference>
<gene>
    <name evidence="6" type="primary">fabD</name>
    <name evidence="6" type="ORF">NEA10_01275</name>
</gene>
<feature type="domain" description="Malonyl-CoA:ACP transacylase (MAT)" evidence="5">
    <location>
        <begin position="7"/>
        <end position="290"/>
    </location>
</feature>
<dbReference type="SUPFAM" id="SSF52151">
    <property type="entry name" value="FabD/lysophospholipase-like"/>
    <property type="match status" value="1"/>
</dbReference>
<dbReference type="Gene3D" id="3.30.70.250">
    <property type="entry name" value="Malonyl-CoA ACP transacylase, ACP-binding"/>
    <property type="match status" value="1"/>
</dbReference>
<keyword evidence="2 4" id="KW-0012">Acyltransferase</keyword>
<sequence length="299" mass="32130">MMKTAWVFPGQGSQAVGMGVDLAALPEVAERFQQAEAILGWSVVQTCETGENLSETRYTQPCLYTVECALVDLLRDRGVSQPDLVAGHSLGEYVALYAAGVLDFETGLKLVKRRGELMSQASEGQMTALMKFDRPQLEDAIAKTEGVVLANDNSPLQVVISGTEAAIAQILSQVKVRRSVPLDVSGAFHSPLMEPAAAEFQTLLEPIDFKEATIPVLSNVDPSPETSAAALKTRLQQQMTGSVRWREIVLSLPDLGIEQVLEVGPGKVLSGLVGRTVKELNCLNVGTVAELDHLTESSL</sequence>
<name>A0ABY5AXV3_9CYAN</name>
<evidence type="ECO:0000256" key="4">
    <source>
        <dbReference type="PIRNR" id="PIRNR000446"/>
    </source>
</evidence>
<proteinExistence type="inferred from homology"/>
<dbReference type="GO" id="GO:0004314">
    <property type="term" value="F:[acyl-carrier-protein] S-malonyltransferase activity"/>
    <property type="evidence" value="ECO:0007669"/>
    <property type="project" value="UniProtKB-EC"/>
</dbReference>
<dbReference type="SUPFAM" id="SSF55048">
    <property type="entry name" value="Probable ACP-binding domain of malonyl-CoA ACP transacylase"/>
    <property type="match status" value="1"/>
</dbReference>
<comment type="similarity">
    <text evidence="4">Belongs to the fabD family.</text>
</comment>
<dbReference type="PANTHER" id="PTHR42681">
    <property type="entry name" value="MALONYL-COA-ACYL CARRIER PROTEIN TRANSACYLASE, MITOCHONDRIAL"/>
    <property type="match status" value="1"/>
</dbReference>
<dbReference type="Pfam" id="PF00698">
    <property type="entry name" value="Acyl_transf_1"/>
    <property type="match status" value="1"/>
</dbReference>
<dbReference type="InterPro" id="IPR016036">
    <property type="entry name" value="Malonyl_transacylase_ACP-bd"/>
</dbReference>
<comment type="catalytic activity">
    <reaction evidence="3 4">
        <text>holo-[ACP] + malonyl-CoA = malonyl-[ACP] + CoA</text>
        <dbReference type="Rhea" id="RHEA:41792"/>
        <dbReference type="Rhea" id="RHEA-COMP:9623"/>
        <dbReference type="Rhea" id="RHEA-COMP:9685"/>
        <dbReference type="ChEBI" id="CHEBI:57287"/>
        <dbReference type="ChEBI" id="CHEBI:57384"/>
        <dbReference type="ChEBI" id="CHEBI:64479"/>
        <dbReference type="ChEBI" id="CHEBI:78449"/>
        <dbReference type="EC" id="2.3.1.39"/>
    </reaction>
</comment>